<dbReference type="EMBL" id="CP104562">
    <property type="protein sequence ID" value="UXH80548.1"/>
    <property type="molecule type" value="Genomic_DNA"/>
</dbReference>
<evidence type="ECO:0000256" key="1">
    <source>
        <dbReference type="SAM" id="MobiDB-lite"/>
    </source>
</evidence>
<dbReference type="RefSeq" id="WP_261760365.1">
    <property type="nucleotide sequence ID" value="NZ_CP104562.2"/>
</dbReference>
<sequence length="245" mass="26049">MNALLLPALRRVLADGVLASLFSGLAVLRSSRTDLAHQVGMAELRVGKPPLSSRAATLAMHTATSVMWGALYDRMRALRRRPGRLDACTDALLLAAVAAGIDRVVGPRRLTPGADKPASSPRPWTLYGGFAAGLAVGGLLALRHSRPACDDDDDEARDQWVDDAPRRVGTDRDANDDRYGEFGDALDAVGQHLGAPRPVGAWASDSGLATLKARASALHDRLLHLQRDAAQDEAGPTPRRFGGRA</sequence>
<evidence type="ECO:0000313" key="3">
    <source>
        <dbReference type="Proteomes" id="UP001064933"/>
    </source>
</evidence>
<evidence type="ECO:0008006" key="4">
    <source>
        <dbReference type="Google" id="ProtNLM"/>
    </source>
</evidence>
<gene>
    <name evidence="2" type="ORF">N4261_12020</name>
</gene>
<feature type="compositionally biased region" description="Basic and acidic residues" evidence="1">
    <location>
        <begin position="157"/>
        <end position="176"/>
    </location>
</feature>
<organism evidence="2 3">
    <name type="scientific">Roseateles amylovorans</name>
    <dbReference type="NCBI Taxonomy" id="2978473"/>
    <lineage>
        <taxon>Bacteria</taxon>
        <taxon>Pseudomonadati</taxon>
        <taxon>Pseudomonadota</taxon>
        <taxon>Betaproteobacteria</taxon>
        <taxon>Burkholderiales</taxon>
        <taxon>Sphaerotilaceae</taxon>
        <taxon>Roseateles</taxon>
    </lineage>
</organism>
<accession>A0ABY6B597</accession>
<keyword evidence="3" id="KW-1185">Reference proteome</keyword>
<evidence type="ECO:0000313" key="2">
    <source>
        <dbReference type="EMBL" id="UXH80548.1"/>
    </source>
</evidence>
<reference evidence="2" key="1">
    <citation type="submission" date="2022-10" db="EMBL/GenBank/DDBJ databases">
        <title>Characterization and whole genome sequencing of a new Roseateles species, isolated from fresh water.</title>
        <authorList>
            <person name="Guliayeva D.Y."/>
            <person name="Akhremchuk A.E."/>
            <person name="Sikolenko M.A."/>
            <person name="Valentovich L.N."/>
            <person name="Sidarenka A.V."/>
        </authorList>
    </citation>
    <scope>NUCLEOTIDE SEQUENCE</scope>
    <source>
        <strain evidence="2">BIM B-1768</strain>
    </source>
</reference>
<feature type="region of interest" description="Disordered" evidence="1">
    <location>
        <begin position="148"/>
        <end position="176"/>
    </location>
</feature>
<protein>
    <recommendedName>
        <fullName evidence="4">DUF4126 domain-containing protein</fullName>
    </recommendedName>
</protein>
<proteinExistence type="predicted"/>
<dbReference type="Proteomes" id="UP001064933">
    <property type="component" value="Chromosome"/>
</dbReference>
<name>A0ABY6B597_9BURK</name>